<reference evidence="7" key="1">
    <citation type="submission" date="2014-02" db="EMBL/GenBank/DDBJ databases">
        <authorList>
            <person name="Genoscope - CEA"/>
        </authorList>
    </citation>
    <scope>NUCLEOTIDE SEQUENCE</scope>
    <source>
        <strain evidence="7">LS3</strain>
    </source>
</reference>
<gene>
    <name evidence="7" type="ORF">GNLVRS02_ARAD1D16676g</name>
</gene>
<dbReference type="InterPro" id="IPR050360">
    <property type="entry name" value="MFS_Sugar_Transporters"/>
</dbReference>
<feature type="transmembrane region" description="Helical" evidence="6">
    <location>
        <begin position="132"/>
        <end position="153"/>
    </location>
</feature>
<dbReference type="GO" id="GO:0016020">
    <property type="term" value="C:membrane"/>
    <property type="evidence" value="ECO:0007669"/>
    <property type="project" value="UniProtKB-SubCell"/>
</dbReference>
<dbReference type="InterPro" id="IPR036259">
    <property type="entry name" value="MFS_trans_sf"/>
</dbReference>
<dbReference type="GO" id="GO:0005351">
    <property type="term" value="F:carbohydrate:proton symporter activity"/>
    <property type="evidence" value="ECO:0007669"/>
    <property type="project" value="TreeGrafter"/>
</dbReference>
<sequence>MTTTVELQAPVKEGKSRLVALSSAKARHGSPGPLSSRIRHTISLMVPLITSIANGYTNTNLMGVTSPVEEGPVETFLFNNALTFAGILTIGLGPRFSKFDKRIVLSIGCILVVLGSVMMRSDSCQAHPEGLIICRFVIGMGTAIASAVSPALLADFVPKGPSRDAIGPFYMAIWFVGMAVGPIFPSSSLDGLWKAKTLIQALLPALQLGLLIFVYRSPGDMVRSGHISLAEQSLRSLHGRKRSYQRLVNKELAHLQSDHSRQKASSIESGFISRSVSRIVLLAGSIAIPVLATHIVNHICLSPVGNTMTVYFGWGPIEQHVVINISMASFNLVQAIMTTRGALPSGKVQALALSAVWTAPLIIGGVYLSHLESLRAAALGTYIAFHMSLANLAVVYFVLDKLPSELEQLCTGLSTVSMLVTLVVNGLVNADKLGALWPQYLVNVFTIVGLFAGLYYLTTPSKKLRTIA</sequence>
<dbReference type="EMBL" id="HG937694">
    <property type="protein sequence ID" value="CDP37666.1"/>
    <property type="molecule type" value="Genomic_DNA"/>
</dbReference>
<organism evidence="7">
    <name type="scientific">Blastobotrys adeninivorans</name>
    <name type="common">Yeast</name>
    <name type="synonym">Arxula adeninivorans</name>
    <dbReference type="NCBI Taxonomy" id="409370"/>
    <lineage>
        <taxon>Eukaryota</taxon>
        <taxon>Fungi</taxon>
        <taxon>Dikarya</taxon>
        <taxon>Ascomycota</taxon>
        <taxon>Saccharomycotina</taxon>
        <taxon>Dipodascomycetes</taxon>
        <taxon>Dipodascales</taxon>
        <taxon>Trichomonascaceae</taxon>
        <taxon>Blastobotrys</taxon>
    </lineage>
</organism>
<feature type="transmembrane region" description="Helical" evidence="6">
    <location>
        <begin position="350"/>
        <end position="370"/>
    </location>
</feature>
<feature type="transmembrane region" description="Helical" evidence="6">
    <location>
        <begin position="197"/>
        <end position="215"/>
    </location>
</feature>
<reference evidence="7" key="2">
    <citation type="submission" date="2014-06" db="EMBL/GenBank/DDBJ databases">
        <title>The complete genome of Blastobotrys (Arxula) adeninivorans LS3 - a yeast of biotechnological interest.</title>
        <authorList>
            <person name="Kunze G."/>
            <person name="Gaillardin C."/>
            <person name="Czernicka M."/>
            <person name="Durrens P."/>
            <person name="Martin T."/>
            <person name="Boer E."/>
            <person name="Gabaldon T."/>
            <person name="Cruz J."/>
            <person name="Talla E."/>
            <person name="Marck C."/>
            <person name="Goffeau A."/>
            <person name="Barbe V."/>
            <person name="Baret P."/>
            <person name="Baronian K."/>
            <person name="Beier S."/>
            <person name="Bleykasten C."/>
            <person name="Bode R."/>
            <person name="Casaregola S."/>
            <person name="Despons L."/>
            <person name="Fairhead C."/>
            <person name="Giersberg M."/>
            <person name="Gierski P."/>
            <person name="Hahnel U."/>
            <person name="Hartmann A."/>
            <person name="Jankowska D."/>
            <person name="Jubin C."/>
            <person name="Jung P."/>
            <person name="Lafontaine I."/>
            <person name="Leh-Louis V."/>
            <person name="Lemaire M."/>
            <person name="Marcet-Houben M."/>
            <person name="Mascher M."/>
            <person name="Morel G."/>
            <person name="Richard G.-F."/>
            <person name="Riechen J."/>
            <person name="Sacerdot C."/>
            <person name="Sarkar A."/>
            <person name="Savel G."/>
            <person name="Schacherer J."/>
            <person name="Sherman D."/>
            <person name="Straub M.-L."/>
            <person name="Stein N."/>
            <person name="Thierry A."/>
            <person name="Trautwein-Schult A."/>
            <person name="Westhof E."/>
            <person name="Worch S."/>
            <person name="Dujon B."/>
            <person name="Souciet J.-L."/>
            <person name="Wincker P."/>
            <person name="Scholz U."/>
            <person name="Neuveglise N."/>
        </authorList>
    </citation>
    <scope>NUCLEOTIDE SEQUENCE</scope>
    <source>
        <strain evidence="7">LS3</strain>
    </source>
</reference>
<keyword evidence="4 6" id="KW-1133">Transmembrane helix</keyword>
<dbReference type="PANTHER" id="PTHR48022">
    <property type="entry name" value="PLASTIDIC GLUCOSE TRANSPORTER 4"/>
    <property type="match status" value="1"/>
</dbReference>
<dbReference type="SUPFAM" id="SSF103473">
    <property type="entry name" value="MFS general substrate transporter"/>
    <property type="match status" value="1"/>
</dbReference>
<dbReference type="Pfam" id="PF00083">
    <property type="entry name" value="Sugar_tr"/>
    <property type="match status" value="1"/>
</dbReference>
<feature type="transmembrane region" description="Helical" evidence="6">
    <location>
        <begin position="165"/>
        <end position="185"/>
    </location>
</feature>
<evidence type="ECO:0000256" key="5">
    <source>
        <dbReference type="ARBA" id="ARBA00023136"/>
    </source>
</evidence>
<protein>
    <submittedName>
        <fullName evidence="7">ARAD1D16676p</fullName>
    </submittedName>
</protein>
<dbReference type="AlphaFoldDB" id="A0A060TER1"/>
<evidence type="ECO:0000256" key="6">
    <source>
        <dbReference type="SAM" id="Phobius"/>
    </source>
</evidence>
<evidence type="ECO:0000256" key="4">
    <source>
        <dbReference type="ARBA" id="ARBA00022989"/>
    </source>
</evidence>
<keyword evidence="2" id="KW-0813">Transport</keyword>
<dbReference type="InterPro" id="IPR005828">
    <property type="entry name" value="MFS_sugar_transport-like"/>
</dbReference>
<name>A0A060TER1_BLAAD</name>
<feature type="transmembrane region" description="Helical" evidence="6">
    <location>
        <begin position="440"/>
        <end position="458"/>
    </location>
</feature>
<evidence type="ECO:0000256" key="1">
    <source>
        <dbReference type="ARBA" id="ARBA00004141"/>
    </source>
</evidence>
<evidence type="ECO:0000256" key="2">
    <source>
        <dbReference type="ARBA" id="ARBA00022448"/>
    </source>
</evidence>
<evidence type="ECO:0000256" key="3">
    <source>
        <dbReference type="ARBA" id="ARBA00022692"/>
    </source>
</evidence>
<feature type="transmembrane region" description="Helical" evidence="6">
    <location>
        <begin position="376"/>
        <end position="397"/>
    </location>
</feature>
<dbReference type="Gene3D" id="1.20.1250.20">
    <property type="entry name" value="MFS general substrate transporter like domains"/>
    <property type="match status" value="1"/>
</dbReference>
<keyword evidence="3 6" id="KW-0812">Transmembrane</keyword>
<comment type="subcellular location">
    <subcellularLocation>
        <location evidence="1">Membrane</location>
        <topology evidence="1">Multi-pass membrane protein</topology>
    </subcellularLocation>
</comment>
<accession>A0A060TER1</accession>
<proteinExistence type="predicted"/>
<feature type="transmembrane region" description="Helical" evidence="6">
    <location>
        <begin position="279"/>
        <end position="299"/>
    </location>
</feature>
<dbReference type="PhylomeDB" id="A0A060TER1"/>
<dbReference type="PANTHER" id="PTHR48022:SF2">
    <property type="entry name" value="PLASTIDIC GLUCOSE TRANSPORTER 4"/>
    <property type="match status" value="1"/>
</dbReference>
<keyword evidence="5 6" id="KW-0472">Membrane</keyword>
<evidence type="ECO:0000313" key="7">
    <source>
        <dbReference type="EMBL" id="CDP37666.1"/>
    </source>
</evidence>
<feature type="transmembrane region" description="Helical" evidence="6">
    <location>
        <begin position="103"/>
        <end position="120"/>
    </location>
</feature>